<dbReference type="InterPro" id="IPR036249">
    <property type="entry name" value="Thioredoxin-like_sf"/>
</dbReference>
<dbReference type="GO" id="GO:0004364">
    <property type="term" value="F:glutathione transferase activity"/>
    <property type="evidence" value="ECO:0007669"/>
    <property type="project" value="TreeGrafter"/>
</dbReference>
<evidence type="ECO:0000259" key="2">
    <source>
        <dbReference type="PROSITE" id="PS50405"/>
    </source>
</evidence>
<protein>
    <recommendedName>
        <fullName evidence="6">Glutathione transferase</fullName>
    </recommendedName>
</protein>
<dbReference type="InterPro" id="IPR004045">
    <property type="entry name" value="Glutathione_S-Trfase_N"/>
</dbReference>
<sequence length="227" mass="24751">MFCCPTDAQGMTVQSDAGVVSDVVLHYLPVRAKAEHLRTLLYHAGVTFEDKIYGFADGAWPAAKEAHTFTFDRLPVLTFTKGGKKFVIPEGVAIANLLSKWAGLTPADAVEAALGDAAYSAAGDVVKIDLIYNGFIKDKEANDQFLAGAVTHLKHMQELLGTRAFFGTRAPCAADFLLFFMCDSMMAYRPKLLEDMPELQAWFAKVREFPAVAKYLGVRSDIAAAAF</sequence>
<name>A0A813IPX8_POLGL</name>
<dbReference type="AlphaFoldDB" id="A0A813IPX8"/>
<dbReference type="InterPro" id="IPR010987">
    <property type="entry name" value="Glutathione-S-Trfase_C-like"/>
</dbReference>
<dbReference type="PROSITE" id="PS50404">
    <property type="entry name" value="GST_NTER"/>
    <property type="match status" value="1"/>
</dbReference>
<proteinExistence type="predicted"/>
<dbReference type="EMBL" id="CAJNNW010011228">
    <property type="protein sequence ID" value="CAE8652904.1"/>
    <property type="molecule type" value="Genomic_DNA"/>
</dbReference>
<dbReference type="PROSITE" id="PS50405">
    <property type="entry name" value="GST_CTER"/>
    <property type="match status" value="1"/>
</dbReference>
<dbReference type="InterPro" id="IPR036282">
    <property type="entry name" value="Glutathione-S-Trfase_C_sf"/>
</dbReference>
<comment type="caution">
    <text evidence="3">The sequence shown here is derived from an EMBL/GenBank/DDBJ whole genome shotgun (WGS) entry which is preliminary data.</text>
</comment>
<dbReference type="GO" id="GO:0006749">
    <property type="term" value="P:glutathione metabolic process"/>
    <property type="evidence" value="ECO:0007669"/>
    <property type="project" value="TreeGrafter"/>
</dbReference>
<dbReference type="SUPFAM" id="SSF47616">
    <property type="entry name" value="GST C-terminal domain-like"/>
    <property type="match status" value="1"/>
</dbReference>
<dbReference type="PANTHER" id="PTHR11571">
    <property type="entry name" value="GLUTATHIONE S-TRANSFERASE"/>
    <property type="match status" value="1"/>
</dbReference>
<accession>A0A813IPX8</accession>
<dbReference type="EMBL" id="CAJNNW010037539">
    <property type="protein sequence ID" value="CAE8742768.1"/>
    <property type="molecule type" value="Genomic_DNA"/>
</dbReference>
<gene>
    <name evidence="3" type="ORF">PGLA2088_LOCUS10034</name>
    <name evidence="4" type="ORF">PGLA2088_LOCUS51112</name>
</gene>
<organism evidence="3 5">
    <name type="scientific">Polarella glacialis</name>
    <name type="common">Dinoflagellate</name>
    <dbReference type="NCBI Taxonomy" id="89957"/>
    <lineage>
        <taxon>Eukaryota</taxon>
        <taxon>Sar</taxon>
        <taxon>Alveolata</taxon>
        <taxon>Dinophyceae</taxon>
        <taxon>Suessiales</taxon>
        <taxon>Suessiaceae</taxon>
        <taxon>Polarella</taxon>
    </lineage>
</organism>
<feature type="domain" description="GST C-terminal" evidence="2">
    <location>
        <begin position="88"/>
        <end position="227"/>
    </location>
</feature>
<evidence type="ECO:0000259" key="1">
    <source>
        <dbReference type="PROSITE" id="PS50404"/>
    </source>
</evidence>
<evidence type="ECO:0000313" key="3">
    <source>
        <dbReference type="EMBL" id="CAE8652904.1"/>
    </source>
</evidence>
<dbReference type="InterPro" id="IPR050213">
    <property type="entry name" value="GST_superfamily"/>
</dbReference>
<dbReference type="Pfam" id="PF14497">
    <property type="entry name" value="GST_C_3"/>
    <property type="match status" value="1"/>
</dbReference>
<evidence type="ECO:0008006" key="6">
    <source>
        <dbReference type="Google" id="ProtNLM"/>
    </source>
</evidence>
<evidence type="ECO:0000313" key="4">
    <source>
        <dbReference type="EMBL" id="CAE8742768.1"/>
    </source>
</evidence>
<dbReference type="Proteomes" id="UP000626109">
    <property type="component" value="Unassembled WGS sequence"/>
</dbReference>
<dbReference type="SUPFAM" id="SSF52833">
    <property type="entry name" value="Thioredoxin-like"/>
    <property type="match status" value="1"/>
</dbReference>
<dbReference type="InterPro" id="IPR004046">
    <property type="entry name" value="GST_C"/>
</dbReference>
<evidence type="ECO:0000313" key="5">
    <source>
        <dbReference type="Proteomes" id="UP000626109"/>
    </source>
</evidence>
<dbReference type="Gene3D" id="1.20.1050.130">
    <property type="match status" value="1"/>
</dbReference>
<feature type="domain" description="GST N-terminal" evidence="1">
    <location>
        <begin position="21"/>
        <end position="106"/>
    </location>
</feature>
<reference evidence="3" key="1">
    <citation type="submission" date="2021-02" db="EMBL/GenBank/DDBJ databases">
        <authorList>
            <person name="Dougan E. K."/>
            <person name="Rhodes N."/>
            <person name="Thang M."/>
            <person name="Chan C."/>
        </authorList>
    </citation>
    <scope>NUCLEOTIDE SEQUENCE</scope>
</reference>